<dbReference type="GO" id="GO:0016829">
    <property type="term" value="F:lyase activity"/>
    <property type="evidence" value="ECO:0007669"/>
    <property type="project" value="UniProtKB-KW"/>
</dbReference>
<gene>
    <name evidence="8" type="ORF">SAMN05444336_10599</name>
</gene>
<keyword evidence="8" id="KW-0456">Lyase</keyword>
<dbReference type="GO" id="GO:0006107">
    <property type="term" value="P:oxaloacetate metabolic process"/>
    <property type="evidence" value="ECO:0007669"/>
    <property type="project" value="TreeGrafter"/>
</dbReference>
<organism evidence="8 9">
    <name type="scientific">Albimonas donghaensis</name>
    <dbReference type="NCBI Taxonomy" id="356660"/>
    <lineage>
        <taxon>Bacteria</taxon>
        <taxon>Pseudomonadati</taxon>
        <taxon>Pseudomonadota</taxon>
        <taxon>Alphaproteobacteria</taxon>
        <taxon>Rhodobacterales</taxon>
        <taxon>Paracoccaceae</taxon>
        <taxon>Albimonas</taxon>
    </lineage>
</organism>
<feature type="binding site" evidence="6">
    <location>
        <position position="126"/>
    </location>
    <ligand>
        <name>Mg(2+)</name>
        <dbReference type="ChEBI" id="CHEBI:18420"/>
    </ligand>
</feature>
<comment type="similarity">
    <text evidence="2">Belongs to the HpcH/HpaI aldolase family.</text>
</comment>
<evidence type="ECO:0000313" key="8">
    <source>
        <dbReference type="EMBL" id="SDX43491.1"/>
    </source>
</evidence>
<dbReference type="RefSeq" id="WP_092683108.1">
    <property type="nucleotide sequence ID" value="NZ_FNMZ01000005.1"/>
</dbReference>
<name>A0A1H3BP50_9RHOB</name>
<dbReference type="Proteomes" id="UP000199118">
    <property type="component" value="Unassembled WGS sequence"/>
</dbReference>
<feature type="binding site" evidence="5">
    <location>
        <position position="126"/>
    </location>
    <ligand>
        <name>substrate</name>
    </ligand>
</feature>
<proteinExistence type="inferred from homology"/>
<dbReference type="InterPro" id="IPR015813">
    <property type="entry name" value="Pyrv/PenolPyrv_kinase-like_dom"/>
</dbReference>
<feature type="binding site" evidence="6">
    <location>
        <position position="153"/>
    </location>
    <ligand>
        <name>Mg(2+)</name>
        <dbReference type="ChEBI" id="CHEBI:18420"/>
    </ligand>
</feature>
<evidence type="ECO:0000256" key="6">
    <source>
        <dbReference type="PIRSR" id="PIRSR015582-2"/>
    </source>
</evidence>
<keyword evidence="9" id="KW-1185">Reference proteome</keyword>
<dbReference type="PANTHER" id="PTHR32308:SF0">
    <property type="entry name" value="HPCH_HPAI ALDOLASE_CITRATE LYASE DOMAIN-CONTAINING PROTEIN"/>
    <property type="match status" value="1"/>
</dbReference>
<sequence>MPGATRSLLFVPGARPAIFEKAMGSGADIVCVDLEDAVPPSGKDAARPDGVAWLAGAAAGDACTRALRINGLKTVAGLRDLAAVADAAPAAGLVVMPKVDEAAEVRIVDAALTEAGSDAGLVVLIESVDGLENVQEIVAASSRVKLAMFGAVDLSAELGCDNAPGPLAYARARVVHAARRAGVPAMDVPSLNFRDLDAVAAEAEAARAMGYSGKAAIHPTNVGAVNGVFTPTPEQVAQARKVIAAYEASETGLVVIDGKLIEAPVIRAMRARMEAAEAAGVAPNQAEAGE</sequence>
<dbReference type="PIRSF" id="PIRSF015582">
    <property type="entry name" value="Cit_lyase_B"/>
    <property type="match status" value="1"/>
</dbReference>
<evidence type="ECO:0000313" key="9">
    <source>
        <dbReference type="Proteomes" id="UP000199118"/>
    </source>
</evidence>
<comment type="cofactor">
    <cofactor evidence="1">
        <name>Mg(2+)</name>
        <dbReference type="ChEBI" id="CHEBI:18420"/>
    </cofactor>
</comment>
<feature type="domain" description="HpcH/HpaI aldolase/citrate lyase" evidence="7">
    <location>
        <begin position="6"/>
        <end position="219"/>
    </location>
</feature>
<keyword evidence="4 6" id="KW-0460">Magnesium</keyword>
<dbReference type="OrthoDB" id="9800547at2"/>
<dbReference type="InterPro" id="IPR011206">
    <property type="entry name" value="Citrate_lyase_beta/mcl1/mcl2"/>
</dbReference>
<evidence type="ECO:0000256" key="2">
    <source>
        <dbReference type="ARBA" id="ARBA00005568"/>
    </source>
</evidence>
<dbReference type="InterPro" id="IPR005000">
    <property type="entry name" value="Aldolase/citrate-lyase_domain"/>
</dbReference>
<reference evidence="8 9" key="1">
    <citation type="submission" date="2016-10" db="EMBL/GenBank/DDBJ databases">
        <authorList>
            <person name="de Groot N.N."/>
        </authorList>
    </citation>
    <scope>NUCLEOTIDE SEQUENCE [LARGE SCALE GENOMIC DNA]</scope>
    <source>
        <strain evidence="8 9">DSM 17890</strain>
    </source>
</reference>
<evidence type="ECO:0000256" key="4">
    <source>
        <dbReference type="ARBA" id="ARBA00022842"/>
    </source>
</evidence>
<evidence type="ECO:0000259" key="7">
    <source>
        <dbReference type="Pfam" id="PF03328"/>
    </source>
</evidence>
<dbReference type="SUPFAM" id="SSF51621">
    <property type="entry name" value="Phosphoenolpyruvate/pyruvate domain"/>
    <property type="match status" value="1"/>
</dbReference>
<dbReference type="Pfam" id="PF03328">
    <property type="entry name" value="HpcH_HpaI"/>
    <property type="match status" value="1"/>
</dbReference>
<dbReference type="Gene3D" id="3.20.20.60">
    <property type="entry name" value="Phosphoenolpyruvate-binding domains"/>
    <property type="match status" value="1"/>
</dbReference>
<evidence type="ECO:0000256" key="1">
    <source>
        <dbReference type="ARBA" id="ARBA00001946"/>
    </source>
</evidence>
<evidence type="ECO:0000256" key="3">
    <source>
        <dbReference type="ARBA" id="ARBA00022723"/>
    </source>
</evidence>
<dbReference type="GO" id="GO:0000287">
    <property type="term" value="F:magnesium ion binding"/>
    <property type="evidence" value="ECO:0007669"/>
    <property type="project" value="TreeGrafter"/>
</dbReference>
<feature type="binding site" evidence="5">
    <location>
        <position position="68"/>
    </location>
    <ligand>
        <name>substrate</name>
    </ligand>
</feature>
<dbReference type="InterPro" id="IPR040442">
    <property type="entry name" value="Pyrv_kinase-like_dom_sf"/>
</dbReference>
<dbReference type="PANTHER" id="PTHR32308">
    <property type="entry name" value="LYASE BETA SUBUNIT, PUTATIVE (AFU_ORTHOLOGUE AFUA_4G13030)-RELATED"/>
    <property type="match status" value="1"/>
</dbReference>
<evidence type="ECO:0000256" key="5">
    <source>
        <dbReference type="PIRSR" id="PIRSR015582-1"/>
    </source>
</evidence>
<accession>A0A1H3BP50</accession>
<keyword evidence="3 6" id="KW-0479">Metal-binding</keyword>
<dbReference type="AlphaFoldDB" id="A0A1H3BP50"/>
<dbReference type="STRING" id="356660.SAMN05444336_10599"/>
<protein>
    <submittedName>
        <fullName evidence="8">Citrate lyase subunit beta / citryl-CoA lyase/(S)-citramalyl-CoA lyase</fullName>
    </submittedName>
</protein>
<dbReference type="EMBL" id="FNMZ01000005">
    <property type="protein sequence ID" value="SDX43491.1"/>
    <property type="molecule type" value="Genomic_DNA"/>
</dbReference>